<evidence type="ECO:0000313" key="3">
    <source>
        <dbReference type="EMBL" id="KAD6795943.1"/>
    </source>
</evidence>
<accession>A0A5N6PPU3</accession>
<dbReference type="Pfam" id="PF17919">
    <property type="entry name" value="RT_RNaseH_2"/>
    <property type="match status" value="1"/>
</dbReference>
<dbReference type="InterPro" id="IPR041577">
    <property type="entry name" value="RT_RNaseH_2"/>
</dbReference>
<dbReference type="PROSITE" id="PS50878">
    <property type="entry name" value="RT_POL"/>
    <property type="match status" value="1"/>
</dbReference>
<dbReference type="InterPro" id="IPR043502">
    <property type="entry name" value="DNA/RNA_pol_sf"/>
</dbReference>
<dbReference type="InterPro" id="IPR050951">
    <property type="entry name" value="Retrovirus_Pol_polyprotein"/>
</dbReference>
<dbReference type="OrthoDB" id="1712951at2759"/>
<keyword evidence="1" id="KW-0511">Multifunctional enzyme</keyword>
<evidence type="ECO:0000259" key="2">
    <source>
        <dbReference type="PROSITE" id="PS50878"/>
    </source>
</evidence>
<comment type="caution">
    <text evidence="3">The sequence shown here is derived from an EMBL/GenBank/DDBJ whole genome shotgun (WGS) entry which is preliminary data.</text>
</comment>
<dbReference type="Gene3D" id="3.30.70.270">
    <property type="match status" value="2"/>
</dbReference>
<dbReference type="Proteomes" id="UP000326396">
    <property type="component" value="Linkage Group LG11"/>
</dbReference>
<name>A0A5N6PPU3_9ASTR</name>
<keyword evidence="4" id="KW-1185">Reference proteome</keyword>
<dbReference type="PANTHER" id="PTHR37984:SF5">
    <property type="entry name" value="PROTEIN NYNRIN-LIKE"/>
    <property type="match status" value="1"/>
</dbReference>
<feature type="domain" description="Reverse transcriptase" evidence="2">
    <location>
        <begin position="1"/>
        <end position="69"/>
    </location>
</feature>
<dbReference type="InterPro" id="IPR000477">
    <property type="entry name" value="RT_dom"/>
</dbReference>
<dbReference type="GO" id="GO:0003824">
    <property type="term" value="F:catalytic activity"/>
    <property type="evidence" value="ECO:0007669"/>
    <property type="project" value="UniProtKB-KW"/>
</dbReference>
<organism evidence="3 4">
    <name type="scientific">Mikania micrantha</name>
    <name type="common">bitter vine</name>
    <dbReference type="NCBI Taxonomy" id="192012"/>
    <lineage>
        <taxon>Eukaryota</taxon>
        <taxon>Viridiplantae</taxon>
        <taxon>Streptophyta</taxon>
        <taxon>Embryophyta</taxon>
        <taxon>Tracheophyta</taxon>
        <taxon>Spermatophyta</taxon>
        <taxon>Magnoliopsida</taxon>
        <taxon>eudicotyledons</taxon>
        <taxon>Gunneridae</taxon>
        <taxon>Pentapetalae</taxon>
        <taxon>asterids</taxon>
        <taxon>campanulids</taxon>
        <taxon>Asterales</taxon>
        <taxon>Asteraceae</taxon>
        <taxon>Asteroideae</taxon>
        <taxon>Heliantheae alliance</taxon>
        <taxon>Eupatorieae</taxon>
        <taxon>Mikania</taxon>
    </lineage>
</organism>
<dbReference type="SUPFAM" id="SSF56672">
    <property type="entry name" value="DNA/RNA polymerases"/>
    <property type="match status" value="1"/>
</dbReference>
<sequence length="225" mass="25939">MMKTTTTKIMIWDDLEVYVDDLVIKSKRESNMLEDIEETLNTLRSAQMKLNPEKCSFGVQEWKFLGVMVTKDGIKANPCKVQAILDMESPKSLKEVQRLNGRLIALSRFLSRIAERSLPFITTLKKCLKKNQFKWTQEAELSFKSIKQHLSELPSLTTPVPRETIMIYLSSEKAISTVLLVEQAGKHIPIYFISRTLKGGEERYASIEKATLALVYASRRLRRYF</sequence>
<reference evidence="3 4" key="1">
    <citation type="submission" date="2019-05" db="EMBL/GenBank/DDBJ databases">
        <title>Mikania micrantha, genome provides insights into the molecular mechanism of rapid growth.</title>
        <authorList>
            <person name="Liu B."/>
        </authorList>
    </citation>
    <scope>NUCLEOTIDE SEQUENCE [LARGE SCALE GENOMIC DNA]</scope>
    <source>
        <strain evidence="3">NLD-2019</strain>
        <tissue evidence="3">Leaf</tissue>
    </source>
</reference>
<protein>
    <recommendedName>
        <fullName evidence="2">Reverse transcriptase domain-containing protein</fullName>
    </recommendedName>
</protein>
<evidence type="ECO:0000256" key="1">
    <source>
        <dbReference type="ARBA" id="ARBA00023268"/>
    </source>
</evidence>
<dbReference type="EMBL" id="SZYD01000003">
    <property type="protein sequence ID" value="KAD6795943.1"/>
    <property type="molecule type" value="Genomic_DNA"/>
</dbReference>
<dbReference type="AlphaFoldDB" id="A0A5N6PPU3"/>
<proteinExistence type="predicted"/>
<dbReference type="InterPro" id="IPR043128">
    <property type="entry name" value="Rev_trsase/Diguanyl_cyclase"/>
</dbReference>
<gene>
    <name evidence="3" type="ORF">E3N88_06839</name>
</gene>
<dbReference type="Pfam" id="PF00078">
    <property type="entry name" value="RVT_1"/>
    <property type="match status" value="1"/>
</dbReference>
<evidence type="ECO:0000313" key="4">
    <source>
        <dbReference type="Proteomes" id="UP000326396"/>
    </source>
</evidence>
<dbReference type="PANTHER" id="PTHR37984">
    <property type="entry name" value="PROTEIN CBG26694"/>
    <property type="match status" value="1"/>
</dbReference>